<organism evidence="1 2">
    <name type="scientific">Methylobacterium tardum</name>
    <dbReference type="NCBI Taxonomy" id="374432"/>
    <lineage>
        <taxon>Bacteria</taxon>
        <taxon>Pseudomonadati</taxon>
        <taxon>Pseudomonadota</taxon>
        <taxon>Alphaproteobacteria</taxon>
        <taxon>Hyphomicrobiales</taxon>
        <taxon>Methylobacteriaceae</taxon>
        <taxon>Methylobacterium</taxon>
    </lineage>
</organism>
<gene>
    <name evidence="1" type="ORF">GCM10007890_21680</name>
</gene>
<accession>A0AA37TE66</accession>
<comment type="caution">
    <text evidence="1">The sequence shown here is derived from an EMBL/GenBank/DDBJ whole genome shotgun (WGS) entry which is preliminary data.</text>
</comment>
<name>A0AA37TE66_9HYPH</name>
<dbReference type="EMBL" id="BSPL01000013">
    <property type="protein sequence ID" value="GLS70155.1"/>
    <property type="molecule type" value="Genomic_DNA"/>
</dbReference>
<evidence type="ECO:0000313" key="2">
    <source>
        <dbReference type="Proteomes" id="UP001157440"/>
    </source>
</evidence>
<dbReference type="Proteomes" id="UP001157440">
    <property type="component" value="Unassembled WGS sequence"/>
</dbReference>
<keyword evidence="2" id="KW-1185">Reference proteome</keyword>
<evidence type="ECO:0000313" key="1">
    <source>
        <dbReference type="EMBL" id="GLS70155.1"/>
    </source>
</evidence>
<sequence length="68" mass="6790">MRRPGTLVGDQAVYAGQRLIGHTRSSAGGVTAFRADGTVLGSYPSRKAAMNAISALSIGGEAGGVPTT</sequence>
<proteinExistence type="predicted"/>
<protein>
    <submittedName>
        <fullName evidence="1">Uncharacterized protein</fullName>
    </submittedName>
</protein>
<dbReference type="AlphaFoldDB" id="A0AA37TE66"/>
<reference evidence="2" key="1">
    <citation type="journal article" date="2019" name="Int. J. Syst. Evol. Microbiol.">
        <title>The Global Catalogue of Microorganisms (GCM) 10K type strain sequencing project: providing services to taxonomists for standard genome sequencing and annotation.</title>
        <authorList>
            <consortium name="The Broad Institute Genomics Platform"/>
            <consortium name="The Broad Institute Genome Sequencing Center for Infectious Disease"/>
            <person name="Wu L."/>
            <person name="Ma J."/>
        </authorList>
    </citation>
    <scope>NUCLEOTIDE SEQUENCE [LARGE SCALE GENOMIC DNA]</scope>
    <source>
        <strain evidence="2">NBRC 103632</strain>
    </source>
</reference>